<dbReference type="Pfam" id="PF01425">
    <property type="entry name" value="Amidase"/>
    <property type="match status" value="1"/>
</dbReference>
<keyword evidence="9" id="KW-1185">Reference proteome</keyword>
<feature type="active site" description="Charge relay system" evidence="5">
    <location>
        <position position="215"/>
    </location>
</feature>
<evidence type="ECO:0000256" key="6">
    <source>
        <dbReference type="PIRSR" id="PIRSR001221-2"/>
    </source>
</evidence>
<dbReference type="InterPro" id="IPR036928">
    <property type="entry name" value="AS_sf"/>
</dbReference>
<dbReference type="OrthoDB" id="6428749at2759"/>
<dbReference type="InterPro" id="IPR020556">
    <property type="entry name" value="Amidase_CS"/>
</dbReference>
<evidence type="ECO:0000313" key="9">
    <source>
        <dbReference type="Proteomes" id="UP000635477"/>
    </source>
</evidence>
<dbReference type="AlphaFoldDB" id="A0A8H4ULM8"/>
<keyword evidence="4" id="KW-0378">Hydrolase</keyword>
<feature type="active site" description="Acyl-ester intermediate" evidence="5">
    <location>
        <position position="239"/>
    </location>
</feature>
<dbReference type="GO" id="GO:0004040">
    <property type="term" value="F:amidase activity"/>
    <property type="evidence" value="ECO:0007669"/>
    <property type="project" value="UniProtKB-EC"/>
</dbReference>
<dbReference type="Gene3D" id="3.90.1300.10">
    <property type="entry name" value="Amidase signature (AS) domain"/>
    <property type="match status" value="1"/>
</dbReference>
<dbReference type="EMBL" id="JABEYC010000315">
    <property type="protein sequence ID" value="KAF4979198.1"/>
    <property type="molecule type" value="Genomic_DNA"/>
</dbReference>
<name>A0A8H4ULM8_9HYPO</name>
<dbReference type="PIRSF" id="PIRSF001221">
    <property type="entry name" value="Amidase_fungi"/>
    <property type="match status" value="1"/>
</dbReference>
<evidence type="ECO:0000256" key="4">
    <source>
        <dbReference type="ARBA" id="ARBA00022801"/>
    </source>
</evidence>
<sequence>MADVVTPAAEVPPMKNYKELVQLARAKRDASLAKVEPKLDGIPDDLPLNCRGLAETVLTAREIEITENYSITELLSLLRERKVKVEEVARAFLRRAALAQAATNCLVDIMWDESIERARYLDALPEPRGSLFGLPISTKEHHGMVGKNVTTHASFAAWVDKPHGSNVLYDALWDEGCVFYVRTTQPQTIMHLETSSVLYGRTVNPYNRNLTSGGSSGGEAALLGMRGSILGVGGDIGGSIRCPAAHVGVYGFKPTLKRISIMGGRAIMLGKETVASTAGPMALDREALELFMKAALASKPWKLDPTLTVKEWTPYTIKRPLKVAVQWWDGIVQPHPPMTRALKEVAEACRKAGMEVVDWDCEPLDHGKGWEILSSLYWPDGGEEALKLLEITGEPVLPLTKFIIQEQPSVKNLTQHELWKLCLQRDEYRTAYARAWTNTGTQDGREVDVILCPPSFGAATPHDQSRYWGYTAHWNLLDYPAAVFPVTTVSPAKDPKDTSYVPKNADDKFVYDMYSPERYADAPVSLQIVGRRQYDEKVLAALKEIEHALGRQ</sequence>
<evidence type="ECO:0000313" key="8">
    <source>
        <dbReference type="EMBL" id="KAF4979198.1"/>
    </source>
</evidence>
<comment type="catalytic activity">
    <reaction evidence="1">
        <text>a monocarboxylic acid amide + H2O = a monocarboxylate + NH4(+)</text>
        <dbReference type="Rhea" id="RHEA:12020"/>
        <dbReference type="ChEBI" id="CHEBI:15377"/>
        <dbReference type="ChEBI" id="CHEBI:28938"/>
        <dbReference type="ChEBI" id="CHEBI:35757"/>
        <dbReference type="ChEBI" id="CHEBI:83628"/>
        <dbReference type="EC" id="3.5.1.4"/>
    </reaction>
</comment>
<dbReference type="PANTHER" id="PTHR46072">
    <property type="entry name" value="AMIDASE-RELATED-RELATED"/>
    <property type="match status" value="1"/>
</dbReference>
<evidence type="ECO:0000259" key="7">
    <source>
        <dbReference type="Pfam" id="PF01425"/>
    </source>
</evidence>
<comment type="similarity">
    <text evidence="2">Belongs to the amidase family.</text>
</comment>
<evidence type="ECO:0000256" key="3">
    <source>
        <dbReference type="ARBA" id="ARBA00012922"/>
    </source>
</evidence>
<feature type="active site" description="Charge relay system" evidence="5">
    <location>
        <position position="139"/>
    </location>
</feature>
<dbReference type="Proteomes" id="UP000635477">
    <property type="component" value="Unassembled WGS sequence"/>
</dbReference>
<dbReference type="PANTHER" id="PTHR46072:SF4">
    <property type="entry name" value="AMIDASE C550.07-RELATED"/>
    <property type="match status" value="1"/>
</dbReference>
<reference evidence="8" key="2">
    <citation type="submission" date="2020-05" db="EMBL/GenBank/DDBJ databases">
        <authorList>
            <person name="Kim H.-S."/>
            <person name="Proctor R.H."/>
            <person name="Brown D.W."/>
        </authorList>
    </citation>
    <scope>NUCLEOTIDE SEQUENCE</scope>
    <source>
        <strain evidence="8">NRRL 22465</strain>
    </source>
</reference>
<evidence type="ECO:0000256" key="5">
    <source>
        <dbReference type="PIRSR" id="PIRSR001221-1"/>
    </source>
</evidence>
<dbReference type="PROSITE" id="PS00571">
    <property type="entry name" value="AMIDASES"/>
    <property type="match status" value="1"/>
</dbReference>
<gene>
    <name evidence="8" type="ORF">FZEAL_4571</name>
</gene>
<evidence type="ECO:0000256" key="1">
    <source>
        <dbReference type="ARBA" id="ARBA00001311"/>
    </source>
</evidence>
<proteinExistence type="inferred from homology"/>
<dbReference type="SUPFAM" id="SSF75304">
    <property type="entry name" value="Amidase signature (AS) enzymes"/>
    <property type="match status" value="1"/>
</dbReference>
<organism evidence="8 9">
    <name type="scientific">Fusarium zealandicum</name>
    <dbReference type="NCBI Taxonomy" id="1053134"/>
    <lineage>
        <taxon>Eukaryota</taxon>
        <taxon>Fungi</taxon>
        <taxon>Dikarya</taxon>
        <taxon>Ascomycota</taxon>
        <taxon>Pezizomycotina</taxon>
        <taxon>Sordariomycetes</taxon>
        <taxon>Hypocreomycetidae</taxon>
        <taxon>Hypocreales</taxon>
        <taxon>Nectriaceae</taxon>
        <taxon>Fusarium</taxon>
        <taxon>Fusarium staphyleae species complex</taxon>
    </lineage>
</organism>
<feature type="domain" description="Amidase" evidence="7">
    <location>
        <begin position="87"/>
        <end position="539"/>
    </location>
</feature>
<feature type="binding site" evidence="6">
    <location>
        <position position="215"/>
    </location>
    <ligand>
        <name>substrate</name>
    </ligand>
</feature>
<comment type="caution">
    <text evidence="8">The sequence shown here is derived from an EMBL/GenBank/DDBJ whole genome shotgun (WGS) entry which is preliminary data.</text>
</comment>
<accession>A0A8H4ULM8</accession>
<dbReference type="EC" id="3.5.1.4" evidence="3"/>
<evidence type="ECO:0000256" key="2">
    <source>
        <dbReference type="ARBA" id="ARBA00009199"/>
    </source>
</evidence>
<dbReference type="InterPro" id="IPR023631">
    <property type="entry name" value="Amidase_dom"/>
</dbReference>
<feature type="binding site" evidence="6">
    <location>
        <begin position="236"/>
        <end position="239"/>
    </location>
    <ligand>
        <name>substrate</name>
    </ligand>
</feature>
<reference evidence="8" key="1">
    <citation type="journal article" date="2020" name="BMC Genomics">
        <title>Correction to: Identification and distribution of gene clusters required for synthesis of sphingolipid metabolism inhibitors in diverse species of the filamentous fungus Fusarium.</title>
        <authorList>
            <person name="Kim H.S."/>
            <person name="Lohmar J.M."/>
            <person name="Busman M."/>
            <person name="Brown D.W."/>
            <person name="Naumann T.A."/>
            <person name="Divon H.H."/>
            <person name="Lysoe E."/>
            <person name="Uhlig S."/>
            <person name="Proctor R.H."/>
        </authorList>
    </citation>
    <scope>NUCLEOTIDE SEQUENCE</scope>
    <source>
        <strain evidence="8">NRRL 22465</strain>
    </source>
</reference>
<protein>
    <recommendedName>
        <fullName evidence="3">amidase</fullName>
        <ecNumber evidence="3">3.5.1.4</ecNumber>
    </recommendedName>
</protein>
<feature type="binding site" evidence="6">
    <location>
        <position position="189"/>
    </location>
    <ligand>
        <name>substrate</name>
    </ligand>
</feature>